<dbReference type="Proteomes" id="UP000078284">
    <property type="component" value="Chromosome 3"/>
</dbReference>
<accession>A0A178V670</accession>
<dbReference type="InterPro" id="IPR008808">
    <property type="entry name" value="Powdery_mildew-R_dom"/>
</dbReference>
<organism evidence="2 3">
    <name type="scientific">Arabidopsis thaliana</name>
    <name type="common">Mouse-ear cress</name>
    <dbReference type="NCBI Taxonomy" id="3702"/>
    <lineage>
        <taxon>Eukaryota</taxon>
        <taxon>Viridiplantae</taxon>
        <taxon>Streptophyta</taxon>
        <taxon>Embryophyta</taxon>
        <taxon>Tracheophyta</taxon>
        <taxon>Spermatophyta</taxon>
        <taxon>Magnoliopsida</taxon>
        <taxon>eudicotyledons</taxon>
        <taxon>Gunneridae</taxon>
        <taxon>Pentapetalae</taxon>
        <taxon>rosids</taxon>
        <taxon>malvids</taxon>
        <taxon>Brassicales</taxon>
        <taxon>Brassicaceae</taxon>
        <taxon>Camelineae</taxon>
        <taxon>Arabidopsis</taxon>
    </lineage>
</organism>
<comment type="caution">
    <text evidence="2">The sequence shown here is derived from an EMBL/GenBank/DDBJ whole genome shotgun (WGS) entry which is preliminary data.</text>
</comment>
<dbReference type="AlphaFoldDB" id="A0A178V670"/>
<protein>
    <recommendedName>
        <fullName evidence="1">RPW8 domain-containing protein</fullName>
    </recommendedName>
</protein>
<proteinExistence type="predicted"/>
<dbReference type="EMBL" id="LUHQ01000003">
    <property type="protein sequence ID" value="OAP01304.1"/>
    <property type="molecule type" value="Genomic_DNA"/>
</dbReference>
<reference evidence="3" key="1">
    <citation type="journal article" date="2016" name="Proc. Natl. Acad. Sci. U.S.A.">
        <title>Chromosome-level assembly of Arabidopsis thaliana Ler reveals the extent of translocation and inversion polymorphisms.</title>
        <authorList>
            <person name="Zapata L."/>
            <person name="Ding J."/>
            <person name="Willing E.M."/>
            <person name="Hartwig B."/>
            <person name="Bezdan D."/>
            <person name="Jiao W.B."/>
            <person name="Patel V."/>
            <person name="Velikkakam James G."/>
            <person name="Koornneef M."/>
            <person name="Ossowski S."/>
            <person name="Schneeberger K."/>
        </authorList>
    </citation>
    <scope>NUCLEOTIDE SEQUENCE [LARGE SCALE GENOMIC DNA]</scope>
    <source>
        <strain evidence="3">cv. Landsberg erecta</strain>
    </source>
</reference>
<dbReference type="ExpressionAtlas" id="A0A178V670">
    <property type="expression patterns" value="baseline and differential"/>
</dbReference>
<evidence type="ECO:0000259" key="1">
    <source>
        <dbReference type="PROSITE" id="PS51153"/>
    </source>
</evidence>
<gene>
    <name evidence="2" type="ordered locus">AXX17_At3g44710</name>
</gene>
<dbReference type="Pfam" id="PF05659">
    <property type="entry name" value="RPW8"/>
    <property type="match status" value="2"/>
</dbReference>
<sequence>MPIGELAIGAVLGVGAQAIYDRFRKARDISVVNRLCATIISIRPLLVQIDKRSKVEGSPLREVNERLTCFLELAYVFVEAYPKLRRRQVLRKYRYIKAIETIELALRSIIVVDFQVDQWDDIKEIKAKISEMDTKLAEVISACRGALGLALGVLHEAVKTAKDRSVTTRFILHRLEATIDSITALVVQIDKFSEEMEDSSSRKVNERLKLLLENAVSLVEENAELRRRNVRKKFRYMRDIKEFEAKLRWFVGVDVQVNQLADIKEVKAKMSEISTKFDEIMTQPTEAKPKFDIHIGWCSGKPNKGHAIRFTFHSDDS</sequence>
<feature type="domain" description="RPW8" evidence="1">
    <location>
        <begin position="1"/>
        <end position="148"/>
    </location>
</feature>
<name>A0A178V670_ARATH</name>
<evidence type="ECO:0000313" key="2">
    <source>
        <dbReference type="EMBL" id="OAP01304.1"/>
    </source>
</evidence>
<evidence type="ECO:0000313" key="3">
    <source>
        <dbReference type="Proteomes" id="UP000078284"/>
    </source>
</evidence>
<dbReference type="PROSITE" id="PS51153">
    <property type="entry name" value="RPW8"/>
    <property type="match status" value="2"/>
</dbReference>
<feature type="domain" description="RPW8" evidence="1">
    <location>
        <begin position="140"/>
        <end position="289"/>
    </location>
</feature>